<evidence type="ECO:0000256" key="1">
    <source>
        <dbReference type="ARBA" id="ARBA00001947"/>
    </source>
</evidence>
<proteinExistence type="predicted"/>
<dbReference type="EMBL" id="FO203427">
    <property type="protein sequence ID" value="CCH48426.1"/>
    <property type="molecule type" value="Genomic_DNA"/>
</dbReference>
<dbReference type="PANTHER" id="PTHR11647:SF1">
    <property type="entry name" value="COLLAPSIN RESPONSE MEDIATOR PROTEIN"/>
    <property type="match status" value="1"/>
</dbReference>
<accession>M1WJS9</accession>
<dbReference type="Proteomes" id="UP000011724">
    <property type="component" value="Chromosome"/>
</dbReference>
<gene>
    <name evidence="3" type="ordered locus">BN4_11189</name>
</gene>
<feature type="domain" description="Amidohydrolase-related" evidence="2">
    <location>
        <begin position="51"/>
        <end position="426"/>
    </location>
</feature>
<name>M1WJS9_PSEP2</name>
<dbReference type="InterPro" id="IPR050378">
    <property type="entry name" value="Metallo-dep_Hydrolases_sf"/>
</dbReference>
<evidence type="ECO:0000313" key="3">
    <source>
        <dbReference type="EMBL" id="CCH48426.1"/>
    </source>
</evidence>
<dbReference type="SUPFAM" id="SSF51338">
    <property type="entry name" value="Composite domain of metallo-dependent hydrolases"/>
    <property type="match status" value="1"/>
</dbReference>
<evidence type="ECO:0000313" key="4">
    <source>
        <dbReference type="Proteomes" id="UP000011724"/>
    </source>
</evidence>
<keyword evidence="4" id="KW-1185">Reference proteome</keyword>
<dbReference type="GO" id="GO:0016812">
    <property type="term" value="F:hydrolase activity, acting on carbon-nitrogen (but not peptide) bonds, in cyclic amides"/>
    <property type="evidence" value="ECO:0007669"/>
    <property type="project" value="TreeGrafter"/>
</dbReference>
<dbReference type="AlphaFoldDB" id="M1WJS9"/>
<dbReference type="Pfam" id="PF01979">
    <property type="entry name" value="Amidohydro_1"/>
    <property type="match status" value="1"/>
</dbReference>
<reference evidence="3 4" key="1">
    <citation type="journal article" date="2013" name="PLoS ONE">
        <title>The first genomic and proteomic characterization of a deep-sea sulfate reducer: insights into the piezophilic lifestyle of Desulfovibrio piezophilus.</title>
        <authorList>
            <person name="Pradel N."/>
            <person name="Ji B."/>
            <person name="Gimenez G."/>
            <person name="Talla E."/>
            <person name="Lenoble P."/>
            <person name="Garel M."/>
            <person name="Tamburini C."/>
            <person name="Fourquet P."/>
            <person name="Lebrun R."/>
            <person name="Bertin P."/>
            <person name="Denis Y."/>
            <person name="Pophillat M."/>
            <person name="Barbe V."/>
            <person name="Ollivier B."/>
            <person name="Dolla A."/>
        </authorList>
    </citation>
    <scope>NUCLEOTIDE SEQUENCE [LARGE SCALE GENOMIC DNA]</scope>
    <source>
        <strain evidence="4">DSM 10523 / SB164P1</strain>
    </source>
</reference>
<dbReference type="GO" id="GO:0005829">
    <property type="term" value="C:cytosol"/>
    <property type="evidence" value="ECO:0007669"/>
    <property type="project" value="TreeGrafter"/>
</dbReference>
<sequence length="445" mass="49661">MDSMDLVVINGLVYREGRFEKTNVFIKDGIIEKIGKEPFKAATTYDAKGKWVLPGLIDPHVHFHLGVGETYSRDDFYTGSVLAAYGGVTTVIDFLNPSSGLDEMKAALAQRMLDAADCNIDFSFHPTIKGYDDPLEELSDFLIAQGVPSIKLFTTYSSTGRQTKDILLAKLCRESEKSGFTILIHAENNEMIDESPAALVAAHGFRRPPLSEISEVMKLAQVFEYAGGYGYIVHTNCGTTIEKLQEGFAQLLGEGRFLLESCPHYFQFDSAVYKGSRGYRYVMTPPLRPALEKEKLRAYIDDITTLATDHCPYREEEKDHACLDDIPNGIEGIPYTLPVLFNLFGAKVLSKMTHESAKVHGLYPRKGTIREGSDGDIAIFDPERSYTFGANMPWHEHLKRDGSVSPYFGVRGQGVICATFVRGSAVMIDEVFHENSGQFIRRKCR</sequence>
<reference evidence="4" key="2">
    <citation type="journal article" date="2013" name="Stand. Genomic Sci.">
        <title>Complete genome sequence of Desulfocapsa sulfexigens, a marine deltaproteobacterium specialized in disproportionating inorganic sulfur compounds.</title>
        <authorList>
            <person name="Finster K.W."/>
            <person name="Kjeldsen K.U."/>
            <person name="Kube M."/>
            <person name="Reinhardt R."/>
            <person name="Mussmann M."/>
            <person name="Amann R."/>
            <person name="Schreiber L."/>
        </authorList>
    </citation>
    <scope>NUCLEOTIDE SEQUENCE [LARGE SCALE GENOMIC DNA]</scope>
    <source>
        <strain evidence="4">DSM 10523 / SB164P1</strain>
    </source>
</reference>
<protein>
    <submittedName>
        <fullName evidence="3">Dihydropyrimidinase</fullName>
    </submittedName>
</protein>
<dbReference type="SUPFAM" id="SSF51556">
    <property type="entry name" value="Metallo-dependent hydrolases"/>
    <property type="match status" value="1"/>
</dbReference>
<dbReference type="PANTHER" id="PTHR11647">
    <property type="entry name" value="HYDRANTOINASE/DIHYDROPYRIMIDINASE FAMILY MEMBER"/>
    <property type="match status" value="1"/>
</dbReference>
<dbReference type="HOGENOM" id="CLU_015572_2_0_7"/>
<dbReference type="Gene3D" id="3.20.20.140">
    <property type="entry name" value="Metal-dependent hydrolases"/>
    <property type="match status" value="1"/>
</dbReference>
<dbReference type="InterPro" id="IPR011059">
    <property type="entry name" value="Metal-dep_hydrolase_composite"/>
</dbReference>
<dbReference type="InterPro" id="IPR006680">
    <property type="entry name" value="Amidohydro-rel"/>
</dbReference>
<dbReference type="InterPro" id="IPR032466">
    <property type="entry name" value="Metal_Hydrolase"/>
</dbReference>
<dbReference type="Gene3D" id="2.30.40.10">
    <property type="entry name" value="Urease, subunit C, domain 1"/>
    <property type="match status" value="1"/>
</dbReference>
<dbReference type="STRING" id="1322246.BN4_11189"/>
<comment type="cofactor">
    <cofactor evidence="1">
        <name>Zn(2+)</name>
        <dbReference type="ChEBI" id="CHEBI:29105"/>
    </cofactor>
</comment>
<dbReference type="KEGG" id="dpi:BN4_11189"/>
<dbReference type="eggNOG" id="COG0044">
    <property type="taxonomic scope" value="Bacteria"/>
</dbReference>
<organism evidence="3 4">
    <name type="scientific">Pseudodesulfovibrio piezophilus (strain DSM 21447 / JCM 15486 / C1TLV30)</name>
    <name type="common">Desulfovibrio piezophilus</name>
    <dbReference type="NCBI Taxonomy" id="1322246"/>
    <lineage>
        <taxon>Bacteria</taxon>
        <taxon>Pseudomonadati</taxon>
        <taxon>Thermodesulfobacteriota</taxon>
        <taxon>Desulfovibrionia</taxon>
        <taxon>Desulfovibrionales</taxon>
        <taxon>Desulfovibrionaceae</taxon>
    </lineage>
</organism>
<dbReference type="BioCyc" id="DPIE1322246:BN4_RS05980-MONOMER"/>
<dbReference type="PATRIC" id="fig|879567.3.peg.1226"/>
<dbReference type="OrthoDB" id="9803027at2"/>
<evidence type="ECO:0000259" key="2">
    <source>
        <dbReference type="Pfam" id="PF01979"/>
    </source>
</evidence>